<gene>
    <name evidence="9" type="primary">cheR2_2</name>
    <name evidence="9" type="ORF">OJF2_33570</name>
</gene>
<dbReference type="EMBL" id="CP042997">
    <property type="protein sequence ID" value="QEH34813.1"/>
    <property type="molecule type" value="Genomic_DNA"/>
</dbReference>
<dbReference type="Proteomes" id="UP000324233">
    <property type="component" value="Chromosome"/>
</dbReference>
<dbReference type="AlphaFoldDB" id="A0A5B9W2I8"/>
<dbReference type="InterPro" id="IPR022641">
    <property type="entry name" value="CheR_N"/>
</dbReference>
<evidence type="ECO:0000256" key="7">
    <source>
        <dbReference type="SAM" id="MobiDB-lite"/>
    </source>
</evidence>
<accession>A0A5B9W2I8</accession>
<dbReference type="Gene3D" id="3.40.50.150">
    <property type="entry name" value="Vaccinia Virus protein VP39"/>
    <property type="match status" value="1"/>
</dbReference>
<evidence type="ECO:0000256" key="5">
    <source>
        <dbReference type="ARBA" id="ARBA00022691"/>
    </source>
</evidence>
<dbReference type="GO" id="GO:0032259">
    <property type="term" value="P:methylation"/>
    <property type="evidence" value="ECO:0007669"/>
    <property type="project" value="UniProtKB-KW"/>
</dbReference>
<dbReference type="SUPFAM" id="SSF55785">
    <property type="entry name" value="PYP-like sensor domain (PAS domain)"/>
    <property type="match status" value="1"/>
</dbReference>
<dbReference type="Gene3D" id="1.10.155.10">
    <property type="entry name" value="Chemotaxis receptor methyltransferase CheR, N-terminal domain"/>
    <property type="match status" value="1"/>
</dbReference>
<protein>
    <recommendedName>
        <fullName evidence="2">protein-glutamate O-methyltransferase</fullName>
        <ecNumber evidence="2">2.1.1.80</ecNumber>
    </recommendedName>
</protein>
<dbReference type="PROSITE" id="PS50123">
    <property type="entry name" value="CHER"/>
    <property type="match status" value="1"/>
</dbReference>
<evidence type="ECO:0000256" key="6">
    <source>
        <dbReference type="SAM" id="Coils"/>
    </source>
</evidence>
<dbReference type="KEGG" id="agv:OJF2_33570"/>
<dbReference type="SUPFAM" id="SSF52738">
    <property type="entry name" value="Methylesterase CheB, C-terminal domain"/>
    <property type="match status" value="1"/>
</dbReference>
<dbReference type="Gene3D" id="3.40.50.180">
    <property type="entry name" value="Methylesterase CheB, C-terminal domain"/>
    <property type="match status" value="1"/>
</dbReference>
<evidence type="ECO:0000256" key="3">
    <source>
        <dbReference type="ARBA" id="ARBA00022603"/>
    </source>
</evidence>
<dbReference type="Pfam" id="PF03705">
    <property type="entry name" value="CheR_N"/>
    <property type="match status" value="1"/>
</dbReference>
<dbReference type="SMART" id="SM00138">
    <property type="entry name" value="MeTrc"/>
    <property type="match status" value="1"/>
</dbReference>
<dbReference type="SUPFAM" id="SSF53335">
    <property type="entry name" value="S-adenosyl-L-methionine-dependent methyltransferases"/>
    <property type="match status" value="1"/>
</dbReference>
<dbReference type="PRINTS" id="PR00996">
    <property type="entry name" value="CHERMTFRASE"/>
</dbReference>
<evidence type="ECO:0000313" key="9">
    <source>
        <dbReference type="EMBL" id="QEH34813.1"/>
    </source>
</evidence>
<evidence type="ECO:0000256" key="4">
    <source>
        <dbReference type="ARBA" id="ARBA00022679"/>
    </source>
</evidence>
<dbReference type="OrthoDB" id="288469at2"/>
<dbReference type="InterPro" id="IPR029063">
    <property type="entry name" value="SAM-dependent_MTases_sf"/>
</dbReference>
<dbReference type="GO" id="GO:0008983">
    <property type="term" value="F:protein-glutamate O-methyltransferase activity"/>
    <property type="evidence" value="ECO:0007669"/>
    <property type="project" value="UniProtKB-EC"/>
</dbReference>
<dbReference type="Pfam" id="PF13596">
    <property type="entry name" value="PAS_10"/>
    <property type="match status" value="1"/>
</dbReference>
<feature type="domain" description="CheR-type methyltransferase" evidence="8">
    <location>
        <begin position="68"/>
        <end position="326"/>
    </location>
</feature>
<evidence type="ECO:0000256" key="2">
    <source>
        <dbReference type="ARBA" id="ARBA00012534"/>
    </source>
</evidence>
<keyword evidence="3 9" id="KW-0489">Methyltransferase</keyword>
<dbReference type="InterPro" id="IPR022642">
    <property type="entry name" value="CheR_C"/>
</dbReference>
<dbReference type="InterPro" id="IPR035965">
    <property type="entry name" value="PAS-like_dom_sf"/>
</dbReference>
<keyword evidence="5" id="KW-0949">S-adenosyl-L-methionine</keyword>
<keyword evidence="4 9" id="KW-0808">Transferase</keyword>
<comment type="catalytic activity">
    <reaction evidence="1">
        <text>L-glutamyl-[protein] + S-adenosyl-L-methionine = [protein]-L-glutamate 5-O-methyl ester + S-adenosyl-L-homocysteine</text>
        <dbReference type="Rhea" id="RHEA:24452"/>
        <dbReference type="Rhea" id="RHEA-COMP:10208"/>
        <dbReference type="Rhea" id="RHEA-COMP:10311"/>
        <dbReference type="ChEBI" id="CHEBI:29973"/>
        <dbReference type="ChEBI" id="CHEBI:57856"/>
        <dbReference type="ChEBI" id="CHEBI:59789"/>
        <dbReference type="ChEBI" id="CHEBI:82795"/>
        <dbReference type="EC" id="2.1.1.80"/>
    </reaction>
</comment>
<dbReference type="InterPro" id="IPR035909">
    <property type="entry name" value="CheB_C"/>
</dbReference>
<evidence type="ECO:0000256" key="1">
    <source>
        <dbReference type="ARBA" id="ARBA00001541"/>
    </source>
</evidence>
<dbReference type="Pfam" id="PF01739">
    <property type="entry name" value="CheR"/>
    <property type="match status" value="1"/>
</dbReference>
<dbReference type="PANTHER" id="PTHR24422:SF27">
    <property type="entry name" value="PROTEIN-GLUTAMATE O-METHYLTRANSFERASE"/>
    <property type="match status" value="1"/>
</dbReference>
<dbReference type="Gene3D" id="3.30.450.20">
    <property type="entry name" value="PAS domain"/>
    <property type="match status" value="1"/>
</dbReference>
<evidence type="ECO:0000313" key="10">
    <source>
        <dbReference type="Proteomes" id="UP000324233"/>
    </source>
</evidence>
<evidence type="ECO:0000259" key="8">
    <source>
        <dbReference type="PROSITE" id="PS50123"/>
    </source>
</evidence>
<dbReference type="RefSeq" id="WP_148594683.1">
    <property type="nucleotide sequence ID" value="NZ_CP042997.1"/>
</dbReference>
<feature type="region of interest" description="Disordered" evidence="7">
    <location>
        <begin position="688"/>
        <end position="724"/>
    </location>
</feature>
<sequence length="724" mass="80446">MTFAQDEESAKYQGLPRAASMDGNVDHVLRPRDIAIQLRRLAAHPYAQQPEAPAPPVVPEPDGDPVAEIIALLRQRTAVDFAHYKQTTIRRRVFRRMALRNLQDLREYAALLRADDAEAHLLYQDLLIRVTQFFRDPEAFEALKDKVFPAIVDDRPPSRAVRLWVAGCATGEEVYSLAISLMEYLEGRRENLAVKILATDLNETALERARAGVYLDNIEVDVTPTRLRRFFVRSEGHYQISKMIREMCIFSRHNMSSDPPFSRVDLVSCRNVLIYMDAALQKRVFPLLHYALNPGGFLFLGSSENVSTYSDLFEPVDARHRIFARRQTAAALPMDFNAPFAAGTLVRLPERNELGQIWNALDVQREADRVLLSRYAPVGVVVDEAMTVIQFRGRTAPYLEPAPGIASLDLFRMLREGLLADVRAATAQAKAENSVVAREGLRITEGGADRNVRVEVVPFKVPPAGVRFFLVLFQENDAGARPAPPPAAAQATDEQVARLQQEIAALREYLQSVIEEQESTNEELKSANEEILSANEELQSTNEELQTAKEEAQSANEELATVNEELRSRNVELARVNADVLNLLSGVNIPIVMVGRDLRLRRFTPMAEKLFNLIPFDVGRPMSDIRPNLLGVDLPARVAGVIDSLVPYEGEVQGKDGRWYSLRVRPYVTLDSKIDGASIVLVDIDSIRRSPGTPNPPATPAGPAAEGEGTPIGGQAEADDRAGP</sequence>
<dbReference type="InterPro" id="IPR036804">
    <property type="entry name" value="CheR_N_sf"/>
</dbReference>
<feature type="coiled-coil region" evidence="6">
    <location>
        <begin position="489"/>
        <end position="572"/>
    </location>
</feature>
<keyword evidence="6" id="KW-0175">Coiled coil</keyword>
<organism evidence="9 10">
    <name type="scientific">Aquisphaera giovannonii</name>
    <dbReference type="NCBI Taxonomy" id="406548"/>
    <lineage>
        <taxon>Bacteria</taxon>
        <taxon>Pseudomonadati</taxon>
        <taxon>Planctomycetota</taxon>
        <taxon>Planctomycetia</taxon>
        <taxon>Isosphaerales</taxon>
        <taxon>Isosphaeraceae</taxon>
        <taxon>Aquisphaera</taxon>
    </lineage>
</organism>
<dbReference type="InterPro" id="IPR000780">
    <property type="entry name" value="CheR_MeTrfase"/>
</dbReference>
<reference evidence="9 10" key="1">
    <citation type="submission" date="2019-08" db="EMBL/GenBank/DDBJ databases">
        <title>Deep-cultivation of Planctomycetes and their phenomic and genomic characterization uncovers novel biology.</title>
        <authorList>
            <person name="Wiegand S."/>
            <person name="Jogler M."/>
            <person name="Boedeker C."/>
            <person name="Pinto D."/>
            <person name="Vollmers J."/>
            <person name="Rivas-Marin E."/>
            <person name="Kohn T."/>
            <person name="Peeters S.H."/>
            <person name="Heuer A."/>
            <person name="Rast P."/>
            <person name="Oberbeckmann S."/>
            <person name="Bunk B."/>
            <person name="Jeske O."/>
            <person name="Meyerdierks A."/>
            <person name="Storesund J.E."/>
            <person name="Kallscheuer N."/>
            <person name="Luecker S."/>
            <person name="Lage O.M."/>
            <person name="Pohl T."/>
            <person name="Merkel B.J."/>
            <person name="Hornburger P."/>
            <person name="Mueller R.-W."/>
            <person name="Bruemmer F."/>
            <person name="Labrenz M."/>
            <person name="Spormann A.M."/>
            <person name="Op den Camp H."/>
            <person name="Overmann J."/>
            <person name="Amann R."/>
            <person name="Jetten M.S.M."/>
            <person name="Mascher T."/>
            <person name="Medema M.H."/>
            <person name="Devos D.P."/>
            <person name="Kaster A.-K."/>
            <person name="Ovreas L."/>
            <person name="Rohde M."/>
            <person name="Galperin M.Y."/>
            <person name="Jogler C."/>
        </authorList>
    </citation>
    <scope>NUCLEOTIDE SEQUENCE [LARGE SCALE GENOMIC DNA]</scope>
    <source>
        <strain evidence="9 10">OJF2</strain>
    </source>
</reference>
<dbReference type="EC" id="2.1.1.80" evidence="2"/>
<dbReference type="PANTHER" id="PTHR24422">
    <property type="entry name" value="CHEMOTAXIS PROTEIN METHYLTRANSFERASE"/>
    <property type="match status" value="1"/>
</dbReference>
<keyword evidence="10" id="KW-1185">Reference proteome</keyword>
<dbReference type="InterPro" id="IPR050903">
    <property type="entry name" value="Bact_Chemotaxis_MeTrfase"/>
</dbReference>
<proteinExistence type="predicted"/>
<name>A0A5B9W2I8_9BACT</name>
<dbReference type="SUPFAM" id="SSF47757">
    <property type="entry name" value="Chemotaxis receptor methyltransferase CheR, N-terminal domain"/>
    <property type="match status" value="1"/>
</dbReference>